<evidence type="ECO:0000256" key="2">
    <source>
        <dbReference type="SAM" id="MobiDB-lite"/>
    </source>
</evidence>
<dbReference type="GO" id="GO:0003677">
    <property type="term" value="F:DNA binding"/>
    <property type="evidence" value="ECO:0007669"/>
    <property type="project" value="InterPro"/>
</dbReference>
<dbReference type="Proteomes" id="UP000078599">
    <property type="component" value="Unassembled WGS sequence"/>
</dbReference>
<dbReference type="HOGENOM" id="CLU_743817_0_0_4"/>
<feature type="domain" description="ParB-like N-terminal" evidence="3">
    <location>
        <begin position="35"/>
        <end position="127"/>
    </location>
</feature>
<reference evidence="4" key="4">
    <citation type="submission" date="2010-07" db="EMBL/GenBank/DDBJ databases">
        <authorList>
            <person name="Genoscope - CEA"/>
        </authorList>
    </citation>
    <scope>NUCLEOTIDE SEQUENCE</scope>
    <source>
        <strain evidence="4">3As</strain>
        <plasmid evidence="4">pTHI</plasmid>
    </source>
</reference>
<reference key="1">
    <citation type="submission" date="2009-07" db="EMBL/GenBank/DDBJ databases">
        <authorList>
            <person name="Genoscope - CEA"/>
        </authorList>
    </citation>
    <scope>NUCLEOTIDE SEQUENCE</scope>
    <source>
        <strain>3As</strain>
    </source>
</reference>
<dbReference type="AlphaFoldDB" id="D6CVR1"/>
<keyword evidence="4" id="KW-0614">Plasmid</keyword>
<reference key="3">
    <citation type="journal article" date="2010" name="PLoS Genet.">
        <title>Structure, function, and evolution of the Thiomonas spp. genome.</title>
        <authorList>
            <person name="Arsene-Ploetze F."/>
            <person name="Koechler S."/>
            <person name="Marchal M."/>
            <person name="Coppee J.-.Y."/>
            <person name="Chandler M."/>
            <person name="Bonnefoy V."/>
            <person name="Brochier-Armanet C."/>
            <person name="Barakat M."/>
            <person name="Barbe V."/>
            <person name="Battaglia-Brunet F."/>
            <person name="Bruneel O."/>
            <person name="Bryan C.G."/>
            <person name="Cleiss-Arnold J."/>
            <person name="Cruveiller S."/>
            <person name="Erhardt M."/>
            <person name="Heinrich-Salmeron A."/>
            <person name="Hommais F."/>
            <person name="Joulian C."/>
            <person name="Krin E."/>
            <person name="Lieutaud A."/>
            <person name="Lievremont D."/>
            <person name="Michel C."/>
            <person name="Muller D."/>
            <person name="Ortet P."/>
            <person name="Proux C."/>
            <person name="Siguier P."/>
            <person name="Roche D."/>
            <person name="Rouy Z."/>
            <person name="Salvignol G."/>
            <person name="Slyemi D."/>
            <person name="Talla E."/>
            <person name="Weiss S."/>
            <person name="Weissenbach J."/>
            <person name="Medigue C."/>
            <person name="Bertin P.N."/>
        </authorList>
    </citation>
    <scope>NUCLEOTIDE SEQUENCE</scope>
    <source>
        <strain>3As</strain>
    </source>
</reference>
<keyword evidence="7" id="KW-1185">Reference proteome</keyword>
<dbReference type="SMART" id="SM00470">
    <property type="entry name" value="ParB"/>
    <property type="match status" value="1"/>
</dbReference>
<dbReference type="PANTHER" id="PTHR33375">
    <property type="entry name" value="CHROMOSOME-PARTITIONING PROTEIN PARB-RELATED"/>
    <property type="match status" value="1"/>
</dbReference>
<geneLocation type="plasmid" evidence="4 6">
    <name>pTHI</name>
</geneLocation>
<dbReference type="SUPFAM" id="SSF110849">
    <property type="entry name" value="ParB/Sulfiredoxin"/>
    <property type="match status" value="1"/>
</dbReference>
<evidence type="ECO:0000313" key="6">
    <source>
        <dbReference type="Proteomes" id="UP000002372"/>
    </source>
</evidence>
<dbReference type="EMBL" id="CTRI01000013">
    <property type="protein sequence ID" value="CQR32794.1"/>
    <property type="molecule type" value="Genomic_DNA"/>
</dbReference>
<dbReference type="RefSeq" id="WP_020909867.1">
    <property type="nucleotide sequence ID" value="NC_014144.1"/>
</dbReference>
<dbReference type="Proteomes" id="UP000002372">
    <property type="component" value="Plasmid pTHI"/>
</dbReference>
<dbReference type="InterPro" id="IPR003115">
    <property type="entry name" value="ParB_N"/>
</dbReference>
<dbReference type="InterPro" id="IPR050336">
    <property type="entry name" value="Chromosome_partition/occlusion"/>
</dbReference>
<dbReference type="PANTHER" id="PTHR33375:SF1">
    <property type="entry name" value="CHROMOSOME-PARTITIONING PROTEIN PARB-RELATED"/>
    <property type="match status" value="1"/>
</dbReference>
<dbReference type="OrthoDB" id="9796891at2"/>
<dbReference type="EMBL" id="FP475957">
    <property type="protein sequence ID" value="CAZ90400.1"/>
    <property type="molecule type" value="Genomic_DNA"/>
</dbReference>
<evidence type="ECO:0000313" key="4">
    <source>
        <dbReference type="EMBL" id="CAZ90400.1"/>
    </source>
</evidence>
<dbReference type="Pfam" id="PF02195">
    <property type="entry name" value="ParB_N"/>
    <property type="match status" value="1"/>
</dbReference>
<name>D6CVR1_THIA3</name>
<organism evidence="4 6">
    <name type="scientific">Thiomonas arsenitoxydans (strain DSM 22701 / CIP 110005 / 3As)</name>
    <dbReference type="NCBI Taxonomy" id="426114"/>
    <lineage>
        <taxon>Bacteria</taxon>
        <taxon>Pseudomonadati</taxon>
        <taxon>Pseudomonadota</taxon>
        <taxon>Betaproteobacteria</taxon>
        <taxon>Burkholderiales</taxon>
        <taxon>Thiomonas</taxon>
    </lineage>
</organism>
<feature type="region of interest" description="Disordered" evidence="2">
    <location>
        <begin position="231"/>
        <end position="265"/>
    </location>
</feature>
<comment type="similarity">
    <text evidence="1">Belongs to the ParB family.</text>
</comment>
<dbReference type="KEGG" id="thi:THI_p0002"/>
<dbReference type="InterPro" id="IPR036086">
    <property type="entry name" value="ParB/Sulfiredoxin_sf"/>
</dbReference>
<dbReference type="Gene3D" id="1.10.10.2830">
    <property type="match status" value="1"/>
</dbReference>
<dbReference type="InterPro" id="IPR004437">
    <property type="entry name" value="ParB/RepB/Spo0J"/>
</dbReference>
<reference evidence="5 7" key="5">
    <citation type="submission" date="2015-03" db="EMBL/GenBank/DDBJ databases">
        <authorList>
            <person name="Regsiter A."/>
            <person name="william w."/>
        </authorList>
    </citation>
    <scope>NUCLEOTIDE SEQUENCE [LARGE SCALE GENOMIC DNA]</scope>
    <source>
        <strain evidence="5 7">CB1</strain>
    </source>
</reference>
<feature type="compositionally biased region" description="Basic and acidic residues" evidence="2">
    <location>
        <begin position="231"/>
        <end position="243"/>
    </location>
</feature>
<dbReference type="Gene3D" id="3.90.1530.30">
    <property type="match status" value="1"/>
</dbReference>
<dbReference type="SUPFAM" id="SSF109709">
    <property type="entry name" value="KorB DNA-binding domain-like"/>
    <property type="match status" value="1"/>
</dbReference>
<reference evidence="6" key="2">
    <citation type="journal article" date="2010" name="PLoS Genet.">
        <title>Structure, function, and evolution of the Thiomonas spp. genome.</title>
        <authorList>
            <person name="Arsene-Ploetze F."/>
            <person name="Koechler S."/>
            <person name="Marchal M."/>
            <person name="Coppee J.Y."/>
            <person name="Chandler M."/>
            <person name="Bonnefoy V."/>
            <person name="Brochier-Armanet C."/>
            <person name="Barakat M."/>
            <person name="Barbe V."/>
            <person name="Battaglia-Brunet F."/>
            <person name="Bruneel O."/>
            <person name="Bryan C.G."/>
            <person name="Cleiss-Arnold J."/>
            <person name="Cruveiller S."/>
            <person name="Erhardt M."/>
            <person name="Heinrich-Salmeron A."/>
            <person name="Hommais F."/>
            <person name="Joulian C."/>
            <person name="Krin E."/>
            <person name="Lieutaud A."/>
            <person name="Lievremont D."/>
            <person name="Michel C."/>
            <person name="Muller D."/>
            <person name="Ortet P."/>
            <person name="Proux C."/>
            <person name="Siguier P."/>
            <person name="Roche D."/>
            <person name="Rouy Z."/>
            <person name="Salvignol G."/>
            <person name="Slyemi D."/>
            <person name="Talla E."/>
            <person name="Weiss S."/>
            <person name="Weissenbach J."/>
            <person name="Medigue C."/>
            <person name="Bertin P.N."/>
        </authorList>
    </citation>
    <scope>NUCLEOTIDE SEQUENCE [LARGE SCALE GENOMIC DNA]</scope>
    <source>
        <strain evidence="6">DSM 22701 / CIP 110005 / 3As</strain>
    </source>
</reference>
<dbReference type="NCBIfam" id="TIGR00180">
    <property type="entry name" value="parB_part"/>
    <property type="match status" value="1"/>
</dbReference>
<evidence type="ECO:0000259" key="3">
    <source>
        <dbReference type="SMART" id="SM00470"/>
    </source>
</evidence>
<accession>D6CVR1</accession>
<proteinExistence type="inferred from homology"/>
<dbReference type="GO" id="GO:0005694">
    <property type="term" value="C:chromosome"/>
    <property type="evidence" value="ECO:0007669"/>
    <property type="project" value="TreeGrafter"/>
</dbReference>
<protein>
    <submittedName>
        <fullName evidence="4">Plasmid partitioning protein parB</fullName>
    </submittedName>
</protein>
<evidence type="ECO:0000313" key="5">
    <source>
        <dbReference type="EMBL" id="CQR32794.1"/>
    </source>
</evidence>
<sequence>MAKSLFGGRKADALIPASNPASFAAMFDPNADQWSLLDLDDIEIRAQSRQEFDAESIAELARSIADIGQAVPVIVRRAEAGAALPYVLVAGERRCRALRELGREQVRAVIRTISDTDAAAIQAAENIHRENLSQMDQARMVAQMAETLGSAEAAARHFGKSPGWVSQQMMLLNLPPVAQTVVDDNLSSDLAVIAAVSTVERQSGATAAAEVVRQLKAAPKGKAREVARSAARTAKDAKGREGARAALVKPAGVDTSAGRAGAGDESGEVDPVMVLHVYLLRIERDRSREGVNAWLRSLPEGRADAISAHLRAYYAQGEHCCLKPAETLVKFVRDGVFSGWGKQGAAMVAWVNGLAGRPFDVIDILLSAGDEQ</sequence>
<gene>
    <name evidence="4" type="primary">parB</name>
    <name evidence="4" type="ordered locus">THI_p0002</name>
    <name evidence="5" type="ORF">THICB1_200061</name>
</gene>
<evidence type="ECO:0000313" key="7">
    <source>
        <dbReference type="Proteomes" id="UP000078599"/>
    </source>
</evidence>
<evidence type="ECO:0000256" key="1">
    <source>
        <dbReference type="ARBA" id="ARBA00006295"/>
    </source>
</evidence>
<dbReference type="GO" id="GO:0007059">
    <property type="term" value="P:chromosome segregation"/>
    <property type="evidence" value="ECO:0007669"/>
    <property type="project" value="TreeGrafter"/>
</dbReference>